<reference evidence="9" key="1">
    <citation type="submission" date="2020-09" db="EMBL/GenBank/DDBJ databases">
        <authorList>
            <person name="Blom J."/>
        </authorList>
    </citation>
    <scope>NUCLEOTIDE SEQUENCE</scope>
    <source>
        <strain evidence="9">No.713</strain>
    </source>
</reference>
<dbReference type="SUPFAM" id="SSF101821">
    <property type="entry name" value="Aminopeptidase/glucanase lid domain"/>
    <property type="match status" value="1"/>
</dbReference>
<comment type="similarity">
    <text evidence="1 6">Belongs to the peptidase M42 family.</text>
</comment>
<evidence type="ECO:0000256" key="1">
    <source>
        <dbReference type="ARBA" id="ARBA00006272"/>
    </source>
</evidence>
<evidence type="ECO:0000256" key="2">
    <source>
        <dbReference type="ARBA" id="ARBA00022438"/>
    </source>
</evidence>
<name>A0A9W4CQA3_9CYAN</name>
<feature type="active site" description="Proton acceptor" evidence="7">
    <location>
        <position position="216"/>
    </location>
</feature>
<evidence type="ECO:0000313" key="10">
    <source>
        <dbReference type="Proteomes" id="UP001153719"/>
    </source>
</evidence>
<dbReference type="PANTHER" id="PTHR32481">
    <property type="entry name" value="AMINOPEPTIDASE"/>
    <property type="match status" value="1"/>
</dbReference>
<dbReference type="InterPro" id="IPR023367">
    <property type="entry name" value="Peptidase_M42_dom2"/>
</dbReference>
<dbReference type="InterPro" id="IPR051464">
    <property type="entry name" value="Peptidase_M42_aminopept"/>
</dbReference>
<evidence type="ECO:0000256" key="5">
    <source>
        <dbReference type="ARBA" id="ARBA00022801"/>
    </source>
</evidence>
<dbReference type="GO" id="GO:0004177">
    <property type="term" value="F:aminopeptidase activity"/>
    <property type="evidence" value="ECO:0007669"/>
    <property type="project" value="UniProtKB-UniRule"/>
</dbReference>
<dbReference type="Gene3D" id="2.40.30.40">
    <property type="entry name" value="Peptidase M42, domain 2"/>
    <property type="match status" value="1"/>
</dbReference>
<evidence type="ECO:0000256" key="7">
    <source>
        <dbReference type="PIRSR" id="PIRSR001123-1"/>
    </source>
</evidence>
<accession>A0A9W4CQA3</accession>
<keyword evidence="10" id="KW-1185">Reference proteome</keyword>
<dbReference type="EC" id="3.4.11.-" evidence="9"/>
<feature type="binding site" evidence="8">
    <location>
        <position position="186"/>
    </location>
    <ligand>
        <name>Zn(2+)</name>
        <dbReference type="ChEBI" id="CHEBI:29105"/>
        <label>1</label>
    </ligand>
</feature>
<feature type="binding site" evidence="8">
    <location>
        <position position="239"/>
    </location>
    <ligand>
        <name>Zn(2+)</name>
        <dbReference type="ChEBI" id="CHEBI:29105"/>
        <label>1</label>
    </ligand>
</feature>
<dbReference type="Proteomes" id="UP001153719">
    <property type="component" value="Chromosome"/>
</dbReference>
<evidence type="ECO:0000256" key="3">
    <source>
        <dbReference type="ARBA" id="ARBA00022670"/>
    </source>
</evidence>
<protein>
    <submittedName>
        <fullName evidence="9">Aminopeptidase SgcX</fullName>
        <ecNumber evidence="9">3.4.11.-</ecNumber>
    </submittedName>
</protein>
<dbReference type="SUPFAM" id="SSF53187">
    <property type="entry name" value="Zn-dependent exopeptidases"/>
    <property type="match status" value="1"/>
</dbReference>
<dbReference type="PIRSF" id="PIRSF001123">
    <property type="entry name" value="PepA_GA"/>
    <property type="match status" value="1"/>
</dbReference>
<dbReference type="AlphaFoldDB" id="A0A9W4CQA3"/>
<keyword evidence="4 8" id="KW-0479">Metal-binding</keyword>
<feature type="binding site" evidence="8">
    <location>
        <position position="217"/>
    </location>
    <ligand>
        <name>Zn(2+)</name>
        <dbReference type="ChEBI" id="CHEBI:29105"/>
        <label>2</label>
    </ligand>
</feature>
<feature type="binding site" evidence="8">
    <location>
        <position position="186"/>
    </location>
    <ligand>
        <name>Zn(2+)</name>
        <dbReference type="ChEBI" id="CHEBI:29105"/>
        <label>2</label>
    </ligand>
</feature>
<dbReference type="Gene3D" id="3.40.630.10">
    <property type="entry name" value="Zn peptidases"/>
    <property type="match status" value="1"/>
</dbReference>
<evidence type="ECO:0000256" key="6">
    <source>
        <dbReference type="PIRNR" id="PIRNR001123"/>
    </source>
</evidence>
<dbReference type="PANTHER" id="PTHR32481:SF0">
    <property type="entry name" value="AMINOPEPTIDASE YPDE-RELATED"/>
    <property type="match status" value="1"/>
</dbReference>
<organism evidence="9 10">
    <name type="scientific">Planktothrix pseudagardhii</name>
    <dbReference type="NCBI Taxonomy" id="132604"/>
    <lineage>
        <taxon>Bacteria</taxon>
        <taxon>Bacillati</taxon>
        <taxon>Cyanobacteriota</taxon>
        <taxon>Cyanophyceae</taxon>
        <taxon>Oscillatoriophycideae</taxon>
        <taxon>Oscillatoriales</taxon>
        <taxon>Microcoleaceae</taxon>
        <taxon>Planktothrix</taxon>
    </lineage>
</organism>
<proteinExistence type="inferred from homology"/>
<dbReference type="GO" id="GO:0006508">
    <property type="term" value="P:proteolysis"/>
    <property type="evidence" value="ECO:0007669"/>
    <property type="project" value="UniProtKB-KW"/>
</dbReference>
<feature type="binding site" evidence="8">
    <location>
        <position position="320"/>
    </location>
    <ligand>
        <name>Zn(2+)</name>
        <dbReference type="ChEBI" id="CHEBI:29105"/>
        <label>2</label>
    </ligand>
</feature>
<dbReference type="EMBL" id="LR882967">
    <property type="protein sequence ID" value="CAD5973087.1"/>
    <property type="molecule type" value="Genomic_DNA"/>
</dbReference>
<dbReference type="KEGG" id="ppsu:NO713_03963"/>
<gene>
    <name evidence="9" type="primary">sgcX</name>
    <name evidence="9" type="ORF">NO713_03963</name>
</gene>
<keyword evidence="3" id="KW-0645">Protease</keyword>
<comment type="cofactor">
    <cofactor evidence="8">
        <name>a divalent metal cation</name>
        <dbReference type="ChEBI" id="CHEBI:60240"/>
    </cofactor>
    <text evidence="8">Binds 2 divalent metal cations per subunit.</text>
</comment>
<sequence length="348" mass="37953">MDYNTLFQTIENLVLQHSPSGAECEINQWLLEGFSQRGVEAWRDQADNIIAKIPGQNPNRAIAITGHKDEIGIIVKSIEDNGRVLIRKLGGSFPWVYGEGVVDLLGDHQTISGILSFGSRHISHESPQKLHQEEKALKWEDAWIETKCNPQELETAGIRPGTRGVVGKHRKKPIRLKDYIASYTLDNKASVAILLGLAETVKNPPIDVYLVASAKEEVGAIGALYFTQRQTLEALIALEICPLAPEYPITGDEKPVLLSQDSYGIYDEGLNGELRQAATTAGVPLQLAILNGFGSDASIAMKFGHVARAACLSFPTQNTHGYEIAHLGAIANCVKILQAFCSKDFSAV</sequence>
<dbReference type="RefSeq" id="WP_254174470.1">
    <property type="nucleotide sequence ID" value="NZ_LR882967.1"/>
</dbReference>
<keyword evidence="2 9" id="KW-0031">Aminopeptidase</keyword>
<evidence type="ECO:0000313" key="9">
    <source>
        <dbReference type="EMBL" id="CAD5973087.1"/>
    </source>
</evidence>
<dbReference type="GO" id="GO:0046872">
    <property type="term" value="F:metal ion binding"/>
    <property type="evidence" value="ECO:0007669"/>
    <property type="project" value="UniProtKB-UniRule"/>
</dbReference>
<dbReference type="InterPro" id="IPR008007">
    <property type="entry name" value="Peptidase_M42"/>
</dbReference>
<feature type="binding site" evidence="8">
    <location>
        <position position="67"/>
    </location>
    <ligand>
        <name>Zn(2+)</name>
        <dbReference type="ChEBI" id="CHEBI:29105"/>
        <label>1</label>
    </ligand>
</feature>
<evidence type="ECO:0000256" key="4">
    <source>
        <dbReference type="ARBA" id="ARBA00022723"/>
    </source>
</evidence>
<keyword evidence="5 9" id="KW-0378">Hydrolase</keyword>
<dbReference type="Pfam" id="PF05343">
    <property type="entry name" value="Peptidase_M42"/>
    <property type="match status" value="1"/>
</dbReference>
<evidence type="ECO:0000256" key="8">
    <source>
        <dbReference type="PIRSR" id="PIRSR001123-2"/>
    </source>
</evidence>